<reference evidence="1 2" key="1">
    <citation type="journal article" date="2014" name="Genome Announc.">
        <title>Draft Genome Sequences of Marinobacter similis A3d10T and Marinobacter salarius R9SW1T.</title>
        <authorList>
            <person name="Ivanova E.P."/>
            <person name="Ng H.J."/>
            <person name="Webb H.K."/>
            <person name="Feng G."/>
            <person name="Oshima K."/>
            <person name="Hattori M."/>
            <person name="Ohkuma M."/>
            <person name="Sergeev A.F."/>
            <person name="Mikhailov V.V."/>
            <person name="Crawford R.J."/>
            <person name="Sawabe T."/>
        </authorList>
    </citation>
    <scope>NUCLEOTIDE SEQUENCE [LARGE SCALE GENOMIC DNA]</scope>
    <source>
        <strain evidence="1 2">A3d10</strain>
    </source>
</reference>
<dbReference type="KEGG" id="msx:AU14_09515"/>
<dbReference type="HOGENOM" id="CLU_007884_6_2_6"/>
<name>W5YIU2_9GAMM</name>
<dbReference type="GO" id="GO:0016226">
    <property type="term" value="P:iron-sulfur cluster assembly"/>
    <property type="evidence" value="ECO:0007669"/>
    <property type="project" value="TreeGrafter"/>
</dbReference>
<dbReference type="STRING" id="1420916.AU14_09515"/>
<dbReference type="InterPro" id="IPR017703">
    <property type="entry name" value="YgfZ/GCV_T_CS"/>
</dbReference>
<dbReference type="InterPro" id="IPR045179">
    <property type="entry name" value="YgfZ/GcvT"/>
</dbReference>
<proteinExistence type="predicted"/>
<dbReference type="OrthoDB" id="9796287at2"/>
<dbReference type="SUPFAM" id="SSF103025">
    <property type="entry name" value="Folate-binding domain"/>
    <property type="match status" value="1"/>
</dbReference>
<dbReference type="InterPro" id="IPR029043">
    <property type="entry name" value="GcvT/YgfZ_C"/>
</dbReference>
<accession>W5YIU2</accession>
<evidence type="ECO:0000313" key="2">
    <source>
        <dbReference type="Proteomes" id="UP000061489"/>
    </source>
</evidence>
<evidence type="ECO:0000313" key="1">
    <source>
        <dbReference type="EMBL" id="AHI28774.1"/>
    </source>
</evidence>
<organism evidence="1 2">
    <name type="scientific">Marinobacter similis</name>
    <dbReference type="NCBI Taxonomy" id="1420916"/>
    <lineage>
        <taxon>Bacteria</taxon>
        <taxon>Pseudomonadati</taxon>
        <taxon>Pseudomonadota</taxon>
        <taxon>Gammaproteobacteria</taxon>
        <taxon>Pseudomonadales</taxon>
        <taxon>Marinobacteraceae</taxon>
        <taxon>Marinobacter</taxon>
    </lineage>
</organism>
<gene>
    <name evidence="1" type="ORF">AU14_09515</name>
</gene>
<dbReference type="NCBIfam" id="TIGR03317">
    <property type="entry name" value="ygfZ_signature"/>
    <property type="match status" value="1"/>
</dbReference>
<dbReference type="RefSeq" id="WP_041340455.1">
    <property type="nucleotide sequence ID" value="NZ_CP007151.1"/>
</dbReference>
<sequence length="337" mass="35985">MTDAKSPVTADSGSAPLTADFPLPETGWSSLSNRLLVRISGPGTDKFLQGQFSQHLDEVITGYSPRAAAATPKGRAYCLTRMVRDGDDVLIDLQHDLADATLTQLRKYLMLFRGTSAETVNEGRVMGLFGTSVASALAGDGLGELNQPGDTVAVDGGFLIRVEPTGDGLDRFELWHTGPGQTALDDTDEHPEADWQASEIAAGIASLTEQTREAFVPQMLNWQHVGGVHFKKGCYTGQEVIARMHFLGQLKKSLFRCRLASAETPQPGASVQADGRSVGTVVNAVALANGTCELLAVLRHDAADKPLAVEGYADVALDLLPLPYAVPEREKSPQTDT</sequence>
<protein>
    <submittedName>
        <fullName evidence="1">Glycine cleavage system protein T</fullName>
    </submittedName>
</protein>
<dbReference type="Proteomes" id="UP000061489">
    <property type="component" value="Chromosome"/>
</dbReference>
<dbReference type="Gene3D" id="2.40.30.160">
    <property type="match status" value="1"/>
</dbReference>
<keyword evidence="2" id="KW-1185">Reference proteome</keyword>
<dbReference type="Gene3D" id="3.30.70.1630">
    <property type="match status" value="1"/>
</dbReference>
<dbReference type="PANTHER" id="PTHR22602:SF0">
    <property type="entry name" value="TRANSFERASE CAF17, MITOCHONDRIAL-RELATED"/>
    <property type="match status" value="1"/>
</dbReference>
<dbReference type="AlphaFoldDB" id="W5YIU2"/>
<dbReference type="SUPFAM" id="SSF101790">
    <property type="entry name" value="Aminomethyltransferase beta-barrel domain"/>
    <property type="match status" value="1"/>
</dbReference>
<dbReference type="PANTHER" id="PTHR22602">
    <property type="entry name" value="TRANSFERASE CAF17, MITOCHONDRIAL-RELATED"/>
    <property type="match status" value="1"/>
</dbReference>
<dbReference type="EMBL" id="CP007151">
    <property type="protein sequence ID" value="AHI28774.1"/>
    <property type="molecule type" value="Genomic_DNA"/>
</dbReference>
<dbReference type="Gene3D" id="3.30.70.1400">
    <property type="entry name" value="Aminomethyltransferase beta-barrel domains"/>
    <property type="match status" value="1"/>
</dbReference>